<gene>
    <name evidence="2" type="ORF">DEAC_c36840</name>
</gene>
<comment type="caution">
    <text evidence="2">The sequence shown here is derived from an EMBL/GenBank/DDBJ whole genome shotgun (WGS) entry which is preliminary data.</text>
</comment>
<evidence type="ECO:0000313" key="3">
    <source>
        <dbReference type="Proteomes" id="UP000036356"/>
    </source>
</evidence>
<evidence type="ECO:0000313" key="2">
    <source>
        <dbReference type="EMBL" id="KLU64482.1"/>
    </source>
</evidence>
<dbReference type="EMBL" id="LDZY01000014">
    <property type="protein sequence ID" value="KLU64482.1"/>
    <property type="molecule type" value="Genomic_DNA"/>
</dbReference>
<dbReference type="GO" id="GO:0003677">
    <property type="term" value="F:DNA binding"/>
    <property type="evidence" value="ECO:0007669"/>
    <property type="project" value="InterPro"/>
</dbReference>
<protein>
    <submittedName>
        <fullName evidence="2">Transposase DDE domain protein</fullName>
    </submittedName>
</protein>
<dbReference type="Proteomes" id="UP000036356">
    <property type="component" value="Unassembled WGS sequence"/>
</dbReference>
<keyword evidence="3" id="KW-1185">Reference proteome</keyword>
<evidence type="ECO:0000259" key="1">
    <source>
        <dbReference type="Pfam" id="PF01609"/>
    </source>
</evidence>
<dbReference type="Pfam" id="PF01609">
    <property type="entry name" value="DDE_Tnp_1"/>
    <property type="match status" value="1"/>
</dbReference>
<dbReference type="InterPro" id="IPR012337">
    <property type="entry name" value="RNaseH-like_sf"/>
</dbReference>
<dbReference type="SUPFAM" id="SSF53098">
    <property type="entry name" value="Ribonuclease H-like"/>
    <property type="match status" value="1"/>
</dbReference>
<organism evidence="2 3">
    <name type="scientific">Desulfosporosinus acididurans</name>
    <dbReference type="NCBI Taxonomy" id="476652"/>
    <lineage>
        <taxon>Bacteria</taxon>
        <taxon>Bacillati</taxon>
        <taxon>Bacillota</taxon>
        <taxon>Clostridia</taxon>
        <taxon>Eubacteriales</taxon>
        <taxon>Desulfitobacteriaceae</taxon>
        <taxon>Desulfosporosinus</taxon>
    </lineage>
</organism>
<dbReference type="InterPro" id="IPR002559">
    <property type="entry name" value="Transposase_11"/>
</dbReference>
<dbReference type="GO" id="GO:0004803">
    <property type="term" value="F:transposase activity"/>
    <property type="evidence" value="ECO:0007669"/>
    <property type="project" value="InterPro"/>
</dbReference>
<proteinExistence type="predicted"/>
<name>A0A0J1FM90_9FIRM</name>
<accession>A0A0J1FM90</accession>
<dbReference type="RefSeq" id="WP_242847197.1">
    <property type="nucleotide sequence ID" value="NZ_LDZY01000014.1"/>
</dbReference>
<reference evidence="2 3" key="1">
    <citation type="submission" date="2015-06" db="EMBL/GenBank/DDBJ databases">
        <title>Draft genome of the moderately acidophilic sulfate reducer Candidatus Desulfosporosinus acididurans strain M1.</title>
        <authorList>
            <person name="Poehlein A."/>
            <person name="Petzsch P."/>
            <person name="Johnson B.D."/>
            <person name="Schloemann M."/>
            <person name="Daniel R."/>
            <person name="Muehling M."/>
        </authorList>
    </citation>
    <scope>NUCLEOTIDE SEQUENCE [LARGE SCALE GENOMIC DNA]</scope>
    <source>
        <strain evidence="2 3">M1</strain>
    </source>
</reference>
<dbReference type="PATRIC" id="fig|476652.3.peg.3894"/>
<dbReference type="AlphaFoldDB" id="A0A0J1FM90"/>
<dbReference type="STRING" id="476652.DEAC_c36840"/>
<sequence>MRKNYFVKLVNYMKNVYQIDHGLNQLSDGRVNPTYCTGQVILPVLFGFLLRIKSFNELNFMIKNYEFTKLFPRGTKLPQIDAIRDTLKVLDLEGLKQVNQNVVKTAVENKVFDNGTIDGYTVAAIDGTKFFGSNKKSCPECLKNTKGNKIHSFHSGAVISIVGKGPKLVIGFEMYRPGEDSASKDEGELNVVKRLLSSTMKSQKRLMDVVVYDTLACNSVWINHCRNLGIDTIVRAKNNNNKSLRSARKKTNKSKVVNVWEDEKGFEKVEVYESTFTMDNVDQPLRFVKFAMKHKDKKRTQLMIVTTSMDMAHKTLFKIIRARWDIENSIFNNLKSECGLEHCFVHGGKAVEAVLNLIIIASNLMQLFLVRRLRNQLTTQREMVRLLLKGLYLMKYKEELVFSSS</sequence>
<feature type="domain" description="Transposase IS4-like" evidence="1">
    <location>
        <begin position="185"/>
        <end position="364"/>
    </location>
</feature>
<dbReference type="GO" id="GO:0006313">
    <property type="term" value="P:DNA transposition"/>
    <property type="evidence" value="ECO:0007669"/>
    <property type="project" value="InterPro"/>
</dbReference>